<dbReference type="GO" id="GO:0008270">
    <property type="term" value="F:zinc ion binding"/>
    <property type="evidence" value="ECO:0007669"/>
    <property type="project" value="UniProtKB-KW"/>
</dbReference>
<evidence type="ECO:0000256" key="2">
    <source>
        <dbReference type="ARBA" id="ARBA00022771"/>
    </source>
</evidence>
<organism evidence="6 7">
    <name type="scientific">Solanum verrucosum</name>
    <dbReference type="NCBI Taxonomy" id="315347"/>
    <lineage>
        <taxon>Eukaryota</taxon>
        <taxon>Viridiplantae</taxon>
        <taxon>Streptophyta</taxon>
        <taxon>Embryophyta</taxon>
        <taxon>Tracheophyta</taxon>
        <taxon>Spermatophyta</taxon>
        <taxon>Magnoliopsida</taxon>
        <taxon>eudicotyledons</taxon>
        <taxon>Gunneridae</taxon>
        <taxon>Pentapetalae</taxon>
        <taxon>asterids</taxon>
        <taxon>lamiids</taxon>
        <taxon>Solanales</taxon>
        <taxon>Solanaceae</taxon>
        <taxon>Solanoideae</taxon>
        <taxon>Solaneae</taxon>
        <taxon>Solanum</taxon>
    </lineage>
</organism>
<dbReference type="AlphaFoldDB" id="A0AAF1A2T2"/>
<accession>A0AAF1A2T2</accession>
<evidence type="ECO:0000256" key="4">
    <source>
        <dbReference type="PROSITE-ProRule" id="PRU00221"/>
    </source>
</evidence>
<dbReference type="PROSITE" id="PS50082">
    <property type="entry name" value="WD_REPEATS_2"/>
    <property type="match status" value="1"/>
</dbReference>
<keyword evidence="2" id="KW-0863">Zinc-finger</keyword>
<dbReference type="InterPro" id="IPR006564">
    <property type="entry name" value="Znf_PMZ"/>
</dbReference>
<protein>
    <recommendedName>
        <fullName evidence="5">Zinc finger PMZ-type domain-containing protein</fullName>
    </recommendedName>
</protein>
<dbReference type="Pfam" id="PF04434">
    <property type="entry name" value="SWIM"/>
    <property type="match status" value="1"/>
</dbReference>
<evidence type="ECO:0000256" key="1">
    <source>
        <dbReference type="ARBA" id="ARBA00022723"/>
    </source>
</evidence>
<dbReference type="Proteomes" id="UP001234989">
    <property type="component" value="Chromosome 12"/>
</dbReference>
<dbReference type="InterPro" id="IPR036322">
    <property type="entry name" value="WD40_repeat_dom_sf"/>
</dbReference>
<evidence type="ECO:0000256" key="3">
    <source>
        <dbReference type="ARBA" id="ARBA00022833"/>
    </source>
</evidence>
<dbReference type="Pfam" id="PF00400">
    <property type="entry name" value="WD40"/>
    <property type="match status" value="1"/>
</dbReference>
<dbReference type="EMBL" id="CP133623">
    <property type="protein sequence ID" value="WMV58460.1"/>
    <property type="molecule type" value="Genomic_DNA"/>
</dbReference>
<dbReference type="SMART" id="SM00320">
    <property type="entry name" value="WD40"/>
    <property type="match status" value="1"/>
</dbReference>
<proteinExistence type="predicted"/>
<evidence type="ECO:0000313" key="6">
    <source>
        <dbReference type="EMBL" id="WMV58460.1"/>
    </source>
</evidence>
<feature type="repeat" description="WD" evidence="4">
    <location>
        <begin position="12"/>
        <end position="54"/>
    </location>
</feature>
<keyword evidence="4" id="KW-0853">WD repeat</keyword>
<dbReference type="SUPFAM" id="SSF50978">
    <property type="entry name" value="WD40 repeat-like"/>
    <property type="match status" value="1"/>
</dbReference>
<name>A0AAF1A2T2_SOLVR</name>
<dbReference type="SMART" id="SM00575">
    <property type="entry name" value="ZnF_PMZ"/>
    <property type="match status" value="1"/>
</dbReference>
<sequence>MAQKSLVLRGTMKAHTDWVTAIATPIDNSDMIVTSSRDKSIIVWSLTKDSAQYGVPRRRFTSQCHFVQDVVLGMESFTFGIFKENRLNYFGFRTDRWVGHGFKMENGSFLKKSGQFYLIWGFPSIEGLPKMVLVDLVFHYGGEWIREPKLFYVRKLVHKWEGYDSVLSYIDITNEYINILGYMCVQKLIVFVPSGKYYEIEGDEGFRTLLSFVNDKFDAINLFVAEDSELDVDVENHHILLKVGSTKVQIIDDVATDCTSDGTENDSDASTDNSDYNSEELEVLAQERKRVIDGSLCDYKDLHMSMTFKDIAKARKYISLHSLANGYNLTIKKVTKRFRVVCEEKCNFVCLISGEKHSAGVSVKTLKREQKCDDTCGNYKCKRAKRMILEDIEGSFCDDYKKLVGYANALKEPDVVLKDSMNHFYPIAWAIVDRECKVSGVWFLEFLQKSLNINSGEGITFMSDMQKIANMCELNFNGDDGFEASEGNDRHIVNLTTKKCTCRVWDLTGIPCPYSIKALLYKNLDPLEEIHW</sequence>
<reference evidence="6" key="1">
    <citation type="submission" date="2023-08" db="EMBL/GenBank/DDBJ databases">
        <title>A de novo genome assembly of Solanum verrucosum Schlechtendal, a Mexican diploid species geographically isolated from the other diploid A-genome species in potato relatives.</title>
        <authorList>
            <person name="Hosaka K."/>
        </authorList>
    </citation>
    <scope>NUCLEOTIDE SEQUENCE</scope>
    <source>
        <tissue evidence="6">Young leaves</tissue>
    </source>
</reference>
<evidence type="ECO:0000313" key="7">
    <source>
        <dbReference type="Proteomes" id="UP001234989"/>
    </source>
</evidence>
<feature type="domain" description="Zinc finger PMZ-type" evidence="5">
    <location>
        <begin position="498"/>
        <end position="525"/>
    </location>
</feature>
<keyword evidence="7" id="KW-1185">Reference proteome</keyword>
<dbReference type="InterPro" id="IPR007527">
    <property type="entry name" value="Znf_SWIM"/>
</dbReference>
<dbReference type="PANTHER" id="PTHR31973:SF189">
    <property type="entry name" value="TRANSPOSASE, MUDR, PLANT, MULE TRANSPOSASE DOMAIN PROTEIN-RELATED"/>
    <property type="match status" value="1"/>
</dbReference>
<dbReference type="InterPro" id="IPR001680">
    <property type="entry name" value="WD40_rpt"/>
</dbReference>
<keyword evidence="1" id="KW-0479">Metal-binding</keyword>
<evidence type="ECO:0000259" key="5">
    <source>
        <dbReference type="SMART" id="SM00575"/>
    </source>
</evidence>
<gene>
    <name evidence="6" type="ORF">MTR67_051845</name>
</gene>
<dbReference type="InterPro" id="IPR015943">
    <property type="entry name" value="WD40/YVTN_repeat-like_dom_sf"/>
</dbReference>
<dbReference type="PANTHER" id="PTHR31973">
    <property type="entry name" value="POLYPROTEIN, PUTATIVE-RELATED"/>
    <property type="match status" value="1"/>
</dbReference>
<dbReference type="Gene3D" id="2.130.10.10">
    <property type="entry name" value="YVTN repeat-like/Quinoprotein amine dehydrogenase"/>
    <property type="match status" value="1"/>
</dbReference>
<keyword evidence="3" id="KW-0862">Zinc</keyword>
<dbReference type="PROSITE" id="PS50294">
    <property type="entry name" value="WD_REPEATS_REGION"/>
    <property type="match status" value="1"/>
</dbReference>